<feature type="transmembrane region" description="Helical" evidence="8">
    <location>
        <begin position="110"/>
        <end position="131"/>
    </location>
</feature>
<sequence length="496" mass="56206">MKKTNTHSFQPQWGTLGLLLILASHFVLVQLATGVQYGDAPRNLHWGLLTWEEPTFLINTPDTFERNKGFMPDPPELAPRGLTHQVTNKLHPWWGPVTPLLFAGVWGLTGSYWVLQLVIPCIAGMMVLLTYHATKRMLSTTIALLAAAFISLFPTFREYGTISYNETFSALLISAGLFAYLWKHTYIAVIFGLLCALNKMDLLGIFIGTVFICMLYDRLWGRRELTWHHHMAVLVLPVLLAAPWIWFHYLGEGQRIPSSGPSLDRFFLVAPLMFNVIFFAPWYITTLTLAIIIFPIIMGLRAHVLPPLAALLLVTWACLGLLVTLVYCATPGSGNSPRVFIPALPAVAILFAAGFRAISEVWQRRIRFYIFVLFLAINIASIGYHFVDTGLPLRAAEPAFEELRQRERGFVLTPNYWHAILYTRQQATWFEFDPAFEQNIMQNVDHFSRYVSANPIRYVLLPNTNTPASAEVLAYLNAHSAVYPKGAWTLWILQRP</sequence>
<feature type="transmembrane region" description="Helical" evidence="8">
    <location>
        <begin position="308"/>
        <end position="327"/>
    </location>
</feature>
<keyword evidence="6 8" id="KW-1133">Transmembrane helix</keyword>
<name>A0A426TWP5_9CHLR</name>
<reference evidence="9 10" key="1">
    <citation type="submission" date="2018-12" db="EMBL/GenBank/DDBJ databases">
        <title>Genome Sequence of Candidatus Viridilinea halotolerans isolated from saline sulfide-rich spring.</title>
        <authorList>
            <person name="Grouzdev D.S."/>
            <person name="Burganskaya E.I."/>
            <person name="Krutkina M.S."/>
            <person name="Sukhacheva M.V."/>
            <person name="Gorlenko V.M."/>
        </authorList>
    </citation>
    <scope>NUCLEOTIDE SEQUENCE [LARGE SCALE GENOMIC DNA]</scope>
    <source>
        <strain evidence="9">Chok-6</strain>
    </source>
</reference>
<accession>A0A426TWP5</accession>
<evidence type="ECO:0000313" key="9">
    <source>
        <dbReference type="EMBL" id="RRR69781.1"/>
    </source>
</evidence>
<organism evidence="9 10">
    <name type="scientific">Candidatus Viridilinea halotolerans</name>
    <dbReference type="NCBI Taxonomy" id="2491704"/>
    <lineage>
        <taxon>Bacteria</taxon>
        <taxon>Bacillati</taxon>
        <taxon>Chloroflexota</taxon>
        <taxon>Chloroflexia</taxon>
        <taxon>Chloroflexales</taxon>
        <taxon>Chloroflexineae</taxon>
        <taxon>Oscillochloridaceae</taxon>
        <taxon>Candidatus Viridilinea</taxon>
    </lineage>
</organism>
<evidence type="ECO:0000256" key="8">
    <source>
        <dbReference type="SAM" id="Phobius"/>
    </source>
</evidence>
<evidence type="ECO:0000256" key="4">
    <source>
        <dbReference type="ARBA" id="ARBA00022679"/>
    </source>
</evidence>
<evidence type="ECO:0000256" key="6">
    <source>
        <dbReference type="ARBA" id="ARBA00022989"/>
    </source>
</evidence>
<dbReference type="Proteomes" id="UP000280307">
    <property type="component" value="Unassembled WGS sequence"/>
</dbReference>
<keyword evidence="7 8" id="KW-0472">Membrane</keyword>
<evidence type="ECO:0000256" key="1">
    <source>
        <dbReference type="ARBA" id="ARBA00004651"/>
    </source>
</evidence>
<feature type="transmembrane region" description="Helical" evidence="8">
    <location>
        <begin position="186"/>
        <end position="215"/>
    </location>
</feature>
<comment type="subcellular location">
    <subcellularLocation>
        <location evidence="1">Cell membrane</location>
        <topology evidence="1">Multi-pass membrane protein</topology>
    </subcellularLocation>
</comment>
<keyword evidence="2" id="KW-1003">Cell membrane</keyword>
<dbReference type="PANTHER" id="PTHR33908:SF11">
    <property type="entry name" value="MEMBRANE PROTEIN"/>
    <property type="match status" value="1"/>
</dbReference>
<keyword evidence="4 9" id="KW-0808">Transferase</keyword>
<evidence type="ECO:0000313" key="10">
    <source>
        <dbReference type="Proteomes" id="UP000280307"/>
    </source>
</evidence>
<feature type="transmembrane region" description="Helical" evidence="8">
    <location>
        <begin position="227"/>
        <end position="246"/>
    </location>
</feature>
<dbReference type="PANTHER" id="PTHR33908">
    <property type="entry name" value="MANNOSYLTRANSFERASE YKCB-RELATED"/>
    <property type="match status" value="1"/>
</dbReference>
<evidence type="ECO:0000256" key="5">
    <source>
        <dbReference type="ARBA" id="ARBA00022692"/>
    </source>
</evidence>
<dbReference type="AlphaFoldDB" id="A0A426TWP5"/>
<dbReference type="EMBL" id="RSAS01000586">
    <property type="protein sequence ID" value="RRR69781.1"/>
    <property type="molecule type" value="Genomic_DNA"/>
</dbReference>
<gene>
    <name evidence="9" type="ORF">EI684_14655</name>
</gene>
<evidence type="ECO:0000256" key="3">
    <source>
        <dbReference type="ARBA" id="ARBA00022676"/>
    </source>
</evidence>
<feature type="transmembrane region" description="Helical" evidence="8">
    <location>
        <begin position="366"/>
        <end position="387"/>
    </location>
</feature>
<feature type="transmembrane region" description="Helical" evidence="8">
    <location>
        <begin position="339"/>
        <end position="359"/>
    </location>
</feature>
<feature type="transmembrane region" description="Helical" evidence="8">
    <location>
        <begin position="138"/>
        <end position="156"/>
    </location>
</feature>
<feature type="transmembrane region" description="Helical" evidence="8">
    <location>
        <begin position="266"/>
        <end position="296"/>
    </location>
</feature>
<proteinExistence type="predicted"/>
<dbReference type="GO" id="GO:0009103">
    <property type="term" value="P:lipopolysaccharide biosynthetic process"/>
    <property type="evidence" value="ECO:0007669"/>
    <property type="project" value="UniProtKB-ARBA"/>
</dbReference>
<evidence type="ECO:0000256" key="2">
    <source>
        <dbReference type="ARBA" id="ARBA00022475"/>
    </source>
</evidence>
<dbReference type="GO" id="GO:0016763">
    <property type="term" value="F:pentosyltransferase activity"/>
    <property type="evidence" value="ECO:0007669"/>
    <property type="project" value="TreeGrafter"/>
</dbReference>
<evidence type="ECO:0000256" key="7">
    <source>
        <dbReference type="ARBA" id="ARBA00023136"/>
    </source>
</evidence>
<keyword evidence="3" id="KW-0328">Glycosyltransferase</keyword>
<keyword evidence="5 8" id="KW-0812">Transmembrane</keyword>
<dbReference type="InterPro" id="IPR050297">
    <property type="entry name" value="LipidA_mod_glycosyltrf_83"/>
</dbReference>
<comment type="caution">
    <text evidence="9">The sequence shown here is derived from an EMBL/GenBank/DDBJ whole genome shotgun (WGS) entry which is preliminary data.</text>
</comment>
<protein>
    <submittedName>
        <fullName evidence="9">Glycosyl transferase</fullName>
    </submittedName>
</protein>
<dbReference type="GO" id="GO:0005886">
    <property type="term" value="C:plasma membrane"/>
    <property type="evidence" value="ECO:0007669"/>
    <property type="project" value="UniProtKB-SubCell"/>
</dbReference>